<keyword evidence="2" id="KW-0808">Transferase</keyword>
<keyword evidence="2" id="KW-0418">Kinase</keyword>
<dbReference type="STRING" id="156994.SAMN04488028_104311"/>
<evidence type="ECO:0000259" key="1">
    <source>
        <dbReference type="PROSITE" id="PS50042"/>
    </source>
</evidence>
<dbReference type="InterPro" id="IPR018490">
    <property type="entry name" value="cNMP-bd_dom_sf"/>
</dbReference>
<dbReference type="EMBL" id="FRAA01000004">
    <property type="protein sequence ID" value="SHK36610.1"/>
    <property type="molecule type" value="Genomic_DNA"/>
</dbReference>
<dbReference type="Proteomes" id="UP000184474">
    <property type="component" value="Unassembled WGS sequence"/>
</dbReference>
<dbReference type="Gene3D" id="2.60.120.10">
    <property type="entry name" value="Jelly Rolls"/>
    <property type="match status" value="1"/>
</dbReference>
<reference evidence="3" key="1">
    <citation type="submission" date="2016-11" db="EMBL/GenBank/DDBJ databases">
        <authorList>
            <person name="Varghese N."/>
            <person name="Submissions S."/>
        </authorList>
    </citation>
    <scope>NUCLEOTIDE SEQUENCE [LARGE SCALE GENOMIC DNA]</scope>
    <source>
        <strain evidence="3">DSM 26134</strain>
    </source>
</reference>
<keyword evidence="3" id="KW-1185">Reference proteome</keyword>
<accession>A0A1M6RVY2</accession>
<dbReference type="Pfam" id="PF00027">
    <property type="entry name" value="cNMP_binding"/>
    <property type="match status" value="1"/>
</dbReference>
<dbReference type="AlphaFoldDB" id="A0A1M6RVY2"/>
<organism evidence="2 3">
    <name type="scientific">Reichenbachiella agariperforans</name>
    <dbReference type="NCBI Taxonomy" id="156994"/>
    <lineage>
        <taxon>Bacteria</taxon>
        <taxon>Pseudomonadati</taxon>
        <taxon>Bacteroidota</taxon>
        <taxon>Cytophagia</taxon>
        <taxon>Cytophagales</taxon>
        <taxon>Reichenbachiellaceae</taxon>
        <taxon>Reichenbachiella</taxon>
    </lineage>
</organism>
<dbReference type="GO" id="GO:0016301">
    <property type="term" value="F:kinase activity"/>
    <property type="evidence" value="ECO:0007669"/>
    <property type="project" value="UniProtKB-KW"/>
</dbReference>
<feature type="domain" description="Cyclic nucleotide-binding" evidence="1">
    <location>
        <begin position="11"/>
        <end position="132"/>
    </location>
</feature>
<protein>
    <submittedName>
        <fullName evidence="2">cAMP-binding domain of CRP or a regulatory subunit of cAMP-dependent protein kinases</fullName>
    </submittedName>
</protein>
<dbReference type="SUPFAM" id="SSF51206">
    <property type="entry name" value="cAMP-binding domain-like"/>
    <property type="match status" value="1"/>
</dbReference>
<dbReference type="InterPro" id="IPR014710">
    <property type="entry name" value="RmlC-like_jellyroll"/>
</dbReference>
<evidence type="ECO:0000313" key="3">
    <source>
        <dbReference type="Proteomes" id="UP000184474"/>
    </source>
</evidence>
<evidence type="ECO:0000313" key="2">
    <source>
        <dbReference type="EMBL" id="SHK36610.1"/>
    </source>
</evidence>
<dbReference type="PROSITE" id="PS50042">
    <property type="entry name" value="CNMP_BINDING_3"/>
    <property type="match status" value="1"/>
</dbReference>
<proteinExistence type="predicted"/>
<dbReference type="CDD" id="cd00038">
    <property type="entry name" value="CAP_ED"/>
    <property type="match status" value="1"/>
</dbReference>
<gene>
    <name evidence="2" type="ORF">SAMN04488028_104311</name>
</gene>
<name>A0A1M6RVY2_REIAG</name>
<sequence length="187" mass="21878">MEQQLKKQIDRVVELTPEEFSVVLAHFTVKTFKKRQYVFRKGERVDCAYYVGQGLLKLIHTDDTAREYIVSFAMEDWWESDFMAYFDRGTASMSLKCLEDTVVLCLSLDNYQKLRKEVPKMERFLLEKSNRGFIASQQRILSLMTLSAKERYDQLLAQYPSLLQRVSKTQLASYLGVSRETLSRLSS</sequence>
<dbReference type="RefSeq" id="WP_073122906.1">
    <property type="nucleotide sequence ID" value="NZ_FRAA01000004.1"/>
</dbReference>
<dbReference type="InterPro" id="IPR000595">
    <property type="entry name" value="cNMP-bd_dom"/>
</dbReference>